<evidence type="ECO:0000313" key="2">
    <source>
        <dbReference type="Proteomes" id="UP000006697"/>
    </source>
</evidence>
<reference evidence="1 2" key="1">
    <citation type="journal article" date="2007" name="PLoS Genet.">
        <title>A tale of two oxidation states: bacterial colonization of arsenic-rich environments.</title>
        <authorList>
            <person name="Muller D."/>
            <person name="Medigue C."/>
            <person name="Koechler S."/>
            <person name="Barbe V."/>
            <person name="Barakat M."/>
            <person name="Talla E."/>
            <person name="Bonnefoy V."/>
            <person name="Krin E."/>
            <person name="Arsene-Ploetze F."/>
            <person name="Carapito C."/>
            <person name="Chandler M."/>
            <person name="Cournoyer B."/>
            <person name="Cruveiller S."/>
            <person name="Dossat C."/>
            <person name="Duval S."/>
            <person name="Heymann M."/>
            <person name="Leize E."/>
            <person name="Lieutaud A."/>
            <person name="Lievremont D."/>
            <person name="Makita Y."/>
            <person name="Mangenot S."/>
            <person name="Nitschke W."/>
            <person name="Ortet P."/>
            <person name="Perdrial N."/>
            <person name="Schoepp B."/>
            <person name="Siguier N."/>
            <person name="Simeonova D.D."/>
            <person name="Rouy Z."/>
            <person name="Segurens B."/>
            <person name="Turlin E."/>
            <person name="Vallenet D."/>
            <person name="Van Dorsselaer A."/>
            <person name="Weiss S."/>
            <person name="Weissenbach J."/>
            <person name="Lett M.C."/>
            <person name="Danchin A."/>
            <person name="Bertin P.N."/>
        </authorList>
    </citation>
    <scope>NUCLEOTIDE SEQUENCE [LARGE SCALE GENOMIC DNA]</scope>
    <source>
        <strain evidence="2">ULPAs1</strain>
    </source>
</reference>
<gene>
    <name evidence="1" type="ordered locus">HEAR3038</name>
</gene>
<name>A4G9G0_HERAR</name>
<evidence type="ECO:0000313" key="1">
    <source>
        <dbReference type="EMBL" id="CAL63147.1"/>
    </source>
</evidence>
<sequence length="675" mass="70718">MAVPAGVNKAFYTNLAGLPVDTVANVLDLGKTAIGAPYMAITGKVAPDWLQVGDRKNVAGSSDWISEKINDGAEKLGVGSPINNPRPDDKASRVLYSTGLLAGSSVIPDPRAKLSGAQQLANASIGGAGGAVSGAVGEQFPEWAGLAGMTPSLAIAGGSSAVRTAARGGESGRKKMEQRVTDLKNGGITEPSLGLATDSKLVMGLENILSQTPGSVGLYSKARDKNVEGMKARAHQIRDDISPTHGPVESGEAIQKDLKGAFKDRIGTTYGLLNDRVEKAVGANTPVSVEESILKSGLLTTPIEGAASTSSNFINSRIKKINNDLTSDAGGKPAEVVNSKVLGADGKPAFQTITPATQPQGVPFSALKDLRTKIGKESQSNAIMGTPEQADFKQLYGAMSQDMKNGVLNADLKSGANPFTAGSGTTALNRANTYYSKAMNRADELNSLSNRSTPEGAFNSVSSSLNAGPSVYKRLRGVITPESRQKIVATVIDDLGKATPGQQGVEGDAWSPRSFLTNYNKLDTGTRSELFKRLPGGAQHADSLRDIAKASEMLGDSSKLWANPSGTAPALTARGAGYALTVGAFFQPVLAGATATGLALGHQTSKRLLLNPKFTSWLAKAPKVNPRDMQRHAQRLVQNASMTGDKQFQQDVNEYFKSVEYGLNNQEQDEATTSD</sequence>
<accession>A4G9G0</accession>
<dbReference type="Proteomes" id="UP000006697">
    <property type="component" value="Chromosome"/>
</dbReference>
<dbReference type="eggNOG" id="ENOG5032XH1">
    <property type="taxonomic scope" value="Bacteria"/>
</dbReference>
<dbReference type="AlphaFoldDB" id="A4G9G0"/>
<keyword evidence="2" id="KW-1185">Reference proteome</keyword>
<dbReference type="HOGENOM" id="CLU_406979_0_0_4"/>
<proteinExistence type="predicted"/>
<dbReference type="STRING" id="204773.HEAR3038"/>
<dbReference type="KEGG" id="har:HEAR3038"/>
<protein>
    <submittedName>
        <fullName evidence="1">Uncharacterized protein</fullName>
    </submittedName>
</protein>
<dbReference type="EMBL" id="CU207211">
    <property type="protein sequence ID" value="CAL63147.1"/>
    <property type="molecule type" value="Genomic_DNA"/>
</dbReference>
<organism evidence="1 2">
    <name type="scientific">Herminiimonas arsenicoxydans</name>
    <dbReference type="NCBI Taxonomy" id="204773"/>
    <lineage>
        <taxon>Bacteria</taxon>
        <taxon>Pseudomonadati</taxon>
        <taxon>Pseudomonadota</taxon>
        <taxon>Betaproteobacteria</taxon>
        <taxon>Burkholderiales</taxon>
        <taxon>Oxalobacteraceae</taxon>
        <taxon>Herminiimonas</taxon>
    </lineage>
</organism>